<evidence type="ECO:0000313" key="3">
    <source>
        <dbReference type="Proteomes" id="UP000050668"/>
    </source>
</evidence>
<name>A0ABR5JXE2_9BACI</name>
<dbReference type="Proteomes" id="UP000050668">
    <property type="component" value="Unassembled WGS sequence"/>
</dbReference>
<gene>
    <name evidence="2" type="ORF">AEA09_15515</name>
</gene>
<dbReference type="PROSITE" id="PS51186">
    <property type="entry name" value="GNAT"/>
    <property type="match status" value="1"/>
</dbReference>
<comment type="caution">
    <text evidence="2">The sequence shown here is derived from an EMBL/GenBank/DDBJ whole genome shotgun (WGS) entry which is preliminary data.</text>
</comment>
<dbReference type="CDD" id="cd04301">
    <property type="entry name" value="NAT_SF"/>
    <property type="match status" value="1"/>
</dbReference>
<feature type="domain" description="N-acetyltransferase" evidence="1">
    <location>
        <begin position="1"/>
        <end position="156"/>
    </location>
</feature>
<accession>A0ABR5JXE2</accession>
<dbReference type="SUPFAM" id="SSF55729">
    <property type="entry name" value="Acyl-CoA N-acyltransferases (Nat)"/>
    <property type="match status" value="1"/>
</dbReference>
<dbReference type="Gene3D" id="3.40.630.30">
    <property type="match status" value="1"/>
</dbReference>
<sequence length="160" mass="17850">MNIVLAKFEDATVIHQVMLEAFKEYEHATPPSSALSETVFSIEQALNGGEQAFIAYVDERPVAMVRFTLNDKGIYFFRLSVIPERQGQGLAKALVTEIEKYACTQGKLISECKVRMDVLKNIALYKSMGYVITKEEVVENRDGVEIPVVTMAKILTAKGI</sequence>
<dbReference type="EMBL" id="LGRV01000005">
    <property type="protein sequence ID" value="KOS66908.1"/>
    <property type="molecule type" value="Genomic_DNA"/>
</dbReference>
<keyword evidence="3" id="KW-1185">Reference proteome</keyword>
<organism evidence="2 3">
    <name type="scientific">Lysinibacillus contaminans</name>
    <dbReference type="NCBI Taxonomy" id="1293441"/>
    <lineage>
        <taxon>Bacteria</taxon>
        <taxon>Bacillati</taxon>
        <taxon>Bacillota</taxon>
        <taxon>Bacilli</taxon>
        <taxon>Bacillales</taxon>
        <taxon>Bacillaceae</taxon>
        <taxon>Lysinibacillus</taxon>
    </lineage>
</organism>
<evidence type="ECO:0000313" key="2">
    <source>
        <dbReference type="EMBL" id="KOS66908.1"/>
    </source>
</evidence>
<dbReference type="InterPro" id="IPR000182">
    <property type="entry name" value="GNAT_dom"/>
</dbReference>
<dbReference type="RefSeq" id="WP_053584864.1">
    <property type="nucleotide sequence ID" value="NZ_LGRV01000005.1"/>
</dbReference>
<evidence type="ECO:0000259" key="1">
    <source>
        <dbReference type="PROSITE" id="PS51186"/>
    </source>
</evidence>
<proteinExistence type="predicted"/>
<dbReference type="InterPro" id="IPR016181">
    <property type="entry name" value="Acyl_CoA_acyltransferase"/>
</dbReference>
<protein>
    <submittedName>
        <fullName evidence="2">GNAT family acetyltransferase</fullName>
    </submittedName>
</protein>
<dbReference type="Pfam" id="PF00583">
    <property type="entry name" value="Acetyltransf_1"/>
    <property type="match status" value="1"/>
</dbReference>
<reference evidence="3" key="1">
    <citation type="submission" date="2015-07" db="EMBL/GenBank/DDBJ databases">
        <title>Fjat-14205 dsm 2895.</title>
        <authorList>
            <person name="Liu B."/>
            <person name="Wang J."/>
            <person name="Zhu Y."/>
            <person name="Liu G."/>
            <person name="Chen Q."/>
            <person name="Chen Z."/>
            <person name="Lan J."/>
            <person name="Che J."/>
            <person name="Ge C."/>
            <person name="Shi H."/>
            <person name="Pan Z."/>
            <person name="Liu X."/>
        </authorList>
    </citation>
    <scope>NUCLEOTIDE SEQUENCE [LARGE SCALE GENOMIC DNA]</scope>
    <source>
        <strain evidence="3">DSM 25560</strain>
    </source>
</reference>